<keyword evidence="1" id="KW-1133">Transmembrane helix</keyword>
<gene>
    <name evidence="2" type="ORF">RN50_00213</name>
</gene>
<protein>
    <submittedName>
        <fullName evidence="2">Uncharacterized protein</fullName>
    </submittedName>
</protein>
<dbReference type="RefSeq" id="WP_115760432.1">
    <property type="nucleotide sequence ID" value="NZ_CP031425.1"/>
</dbReference>
<dbReference type="AlphaFoldDB" id="A0A0F0L0W0"/>
<dbReference type="PATRIC" id="fig|104336.4.peg.220"/>
<keyword evidence="1" id="KW-0812">Transmembrane</keyword>
<feature type="transmembrane region" description="Helical" evidence="1">
    <location>
        <begin position="44"/>
        <end position="65"/>
    </location>
</feature>
<keyword evidence="3" id="KW-1185">Reference proteome</keyword>
<keyword evidence="1" id="KW-0472">Membrane</keyword>
<organism evidence="2 3">
    <name type="scientific">Microbacterium foliorum</name>
    <dbReference type="NCBI Taxonomy" id="104336"/>
    <lineage>
        <taxon>Bacteria</taxon>
        <taxon>Bacillati</taxon>
        <taxon>Actinomycetota</taxon>
        <taxon>Actinomycetes</taxon>
        <taxon>Micrococcales</taxon>
        <taxon>Microbacteriaceae</taxon>
        <taxon>Microbacterium</taxon>
    </lineage>
</organism>
<sequence length="196" mass="20803">MNDIDLDTQLREAAPRVTSPSGLGEHRTRIIAEARSRGRRRLKAWGAGALASVFLVGGGSVAMAGSGNETPWGWVADNVFSAPRTDGSACFQGILVKWEGLAGDDPLVVDAKEIVAGMDLDALDTTAMEAKLRAEYAEAKDSSGQALPVVVSSAQLKQDAVGQIVAEKLFRTLDQRGYEMSPGHEVSLSSQTTDCR</sequence>
<dbReference type="EMBL" id="JYIU01000020">
    <property type="protein sequence ID" value="KJL26748.1"/>
    <property type="molecule type" value="Genomic_DNA"/>
</dbReference>
<evidence type="ECO:0000313" key="2">
    <source>
        <dbReference type="EMBL" id="KJL26748.1"/>
    </source>
</evidence>
<evidence type="ECO:0000256" key="1">
    <source>
        <dbReference type="SAM" id="Phobius"/>
    </source>
</evidence>
<dbReference type="GeneID" id="94442869"/>
<reference evidence="2 3" key="1">
    <citation type="submission" date="2015-02" db="EMBL/GenBank/DDBJ databases">
        <title>Draft genome sequences of ten Microbacterium spp. with emphasis on heavy metal contaminated environments.</title>
        <authorList>
            <person name="Corretto E."/>
        </authorList>
    </citation>
    <scope>NUCLEOTIDE SEQUENCE [LARGE SCALE GENOMIC DNA]</scope>
    <source>
        <strain evidence="2 3">DSM 12966</strain>
    </source>
</reference>
<comment type="caution">
    <text evidence="2">The sequence shown here is derived from an EMBL/GenBank/DDBJ whole genome shotgun (WGS) entry which is preliminary data.</text>
</comment>
<proteinExistence type="predicted"/>
<dbReference type="Proteomes" id="UP000033572">
    <property type="component" value="Unassembled WGS sequence"/>
</dbReference>
<accession>A0A0F0L0W0</accession>
<evidence type="ECO:0000313" key="3">
    <source>
        <dbReference type="Proteomes" id="UP000033572"/>
    </source>
</evidence>
<dbReference type="KEGG" id="mfol:DXT68_00520"/>
<name>A0A0F0L0W0_9MICO</name>